<dbReference type="Proteomes" id="UP000325780">
    <property type="component" value="Unassembled WGS sequence"/>
</dbReference>
<evidence type="ECO:0000256" key="4">
    <source>
        <dbReference type="ARBA" id="ARBA00023136"/>
    </source>
</evidence>
<keyword evidence="4 6" id="KW-0472">Membrane</keyword>
<feature type="transmembrane region" description="Helical" evidence="6">
    <location>
        <begin position="532"/>
        <end position="554"/>
    </location>
</feature>
<reference evidence="8 9" key="1">
    <citation type="submission" date="2019-04" db="EMBL/GenBank/DDBJ databases">
        <title>Friends and foes A comparative genomics study of 23 Aspergillus species from section Flavi.</title>
        <authorList>
            <consortium name="DOE Joint Genome Institute"/>
            <person name="Kjaerbolling I."/>
            <person name="Vesth T."/>
            <person name="Frisvad J.C."/>
            <person name="Nybo J.L."/>
            <person name="Theobald S."/>
            <person name="Kildgaard S."/>
            <person name="Isbrandt T."/>
            <person name="Kuo A."/>
            <person name="Sato A."/>
            <person name="Lyhne E.K."/>
            <person name="Kogle M.E."/>
            <person name="Wiebenga A."/>
            <person name="Kun R.S."/>
            <person name="Lubbers R.J."/>
            <person name="Makela M.R."/>
            <person name="Barry K."/>
            <person name="Chovatia M."/>
            <person name="Clum A."/>
            <person name="Daum C."/>
            <person name="Haridas S."/>
            <person name="He G."/>
            <person name="LaButti K."/>
            <person name="Lipzen A."/>
            <person name="Mondo S."/>
            <person name="Riley R."/>
            <person name="Salamov A."/>
            <person name="Simmons B.A."/>
            <person name="Magnuson J.K."/>
            <person name="Henrissat B."/>
            <person name="Mortensen U.H."/>
            <person name="Larsen T.O."/>
            <person name="Devries R.P."/>
            <person name="Grigoriev I.V."/>
            <person name="Machida M."/>
            <person name="Baker S.E."/>
            <person name="Andersen M.R."/>
        </authorList>
    </citation>
    <scope>NUCLEOTIDE SEQUENCE [LARGE SCALE GENOMIC DNA]</scope>
    <source>
        <strain evidence="8 9">IBT 18842</strain>
    </source>
</reference>
<evidence type="ECO:0000256" key="2">
    <source>
        <dbReference type="ARBA" id="ARBA00022692"/>
    </source>
</evidence>
<gene>
    <name evidence="8" type="ORF">BDV25DRAFT_130795</name>
</gene>
<dbReference type="Gene3D" id="1.20.1250.20">
    <property type="entry name" value="MFS general substrate transporter like domains"/>
    <property type="match status" value="1"/>
</dbReference>
<evidence type="ECO:0000313" key="8">
    <source>
        <dbReference type="EMBL" id="KAE8148920.1"/>
    </source>
</evidence>
<dbReference type="PANTHER" id="PTHR42718">
    <property type="entry name" value="MAJOR FACILITATOR SUPERFAMILY MULTIDRUG TRANSPORTER MFSC"/>
    <property type="match status" value="1"/>
</dbReference>
<dbReference type="PROSITE" id="PS50850">
    <property type="entry name" value="MFS"/>
    <property type="match status" value="1"/>
</dbReference>
<evidence type="ECO:0000256" key="3">
    <source>
        <dbReference type="ARBA" id="ARBA00022989"/>
    </source>
</evidence>
<dbReference type="AlphaFoldDB" id="A0A5N6TRK0"/>
<protein>
    <submittedName>
        <fullName evidence="8">Major facilitator superfamily domain-containing protein</fullName>
    </submittedName>
</protein>
<dbReference type="GO" id="GO:0016020">
    <property type="term" value="C:membrane"/>
    <property type="evidence" value="ECO:0007669"/>
    <property type="project" value="UniProtKB-SubCell"/>
</dbReference>
<evidence type="ECO:0000256" key="1">
    <source>
        <dbReference type="ARBA" id="ARBA00004141"/>
    </source>
</evidence>
<accession>A0A5N6TRK0</accession>
<feature type="region of interest" description="Disordered" evidence="5">
    <location>
        <begin position="1"/>
        <end position="62"/>
    </location>
</feature>
<dbReference type="InterPro" id="IPR036259">
    <property type="entry name" value="MFS_trans_sf"/>
</dbReference>
<feature type="transmembrane region" description="Helical" evidence="6">
    <location>
        <begin position="574"/>
        <end position="593"/>
    </location>
</feature>
<dbReference type="Gene3D" id="1.20.1720.10">
    <property type="entry name" value="Multidrug resistance protein D"/>
    <property type="match status" value="1"/>
</dbReference>
<dbReference type="GO" id="GO:0022857">
    <property type="term" value="F:transmembrane transporter activity"/>
    <property type="evidence" value="ECO:0007669"/>
    <property type="project" value="InterPro"/>
</dbReference>
<feature type="transmembrane region" description="Helical" evidence="6">
    <location>
        <begin position="267"/>
        <end position="290"/>
    </location>
</feature>
<dbReference type="PANTHER" id="PTHR42718:SF41">
    <property type="entry name" value="MFS TRANSPORTER OF UNKOWN SPECIFICITY (AFU_ORTHOLOGUE AFUA_5G09940)-RELATED"/>
    <property type="match status" value="1"/>
</dbReference>
<feature type="region of interest" description="Disordered" evidence="5">
    <location>
        <begin position="92"/>
        <end position="130"/>
    </location>
</feature>
<proteinExistence type="predicted"/>
<keyword evidence="9" id="KW-1185">Reference proteome</keyword>
<feature type="compositionally biased region" description="Polar residues" evidence="5">
    <location>
        <begin position="9"/>
        <end position="50"/>
    </location>
</feature>
<dbReference type="SUPFAM" id="SSF103473">
    <property type="entry name" value="MFS general substrate transporter"/>
    <property type="match status" value="1"/>
</dbReference>
<name>A0A5N6TRK0_ASPAV</name>
<comment type="subcellular location">
    <subcellularLocation>
        <location evidence="1">Membrane</location>
        <topology evidence="1">Multi-pass membrane protein</topology>
    </subcellularLocation>
</comment>
<feature type="transmembrane region" description="Helical" evidence="6">
    <location>
        <begin position="296"/>
        <end position="316"/>
    </location>
</feature>
<feature type="transmembrane region" description="Helical" evidence="6">
    <location>
        <begin position="176"/>
        <end position="198"/>
    </location>
</feature>
<dbReference type="OrthoDB" id="2130629at2759"/>
<feature type="transmembrane region" description="Helical" evidence="6">
    <location>
        <begin position="469"/>
        <end position="487"/>
    </location>
</feature>
<dbReference type="EMBL" id="ML742141">
    <property type="protein sequence ID" value="KAE8148920.1"/>
    <property type="molecule type" value="Genomic_DNA"/>
</dbReference>
<dbReference type="InterPro" id="IPR020846">
    <property type="entry name" value="MFS_dom"/>
</dbReference>
<feature type="transmembrane region" description="Helical" evidence="6">
    <location>
        <begin position="499"/>
        <end position="520"/>
    </location>
</feature>
<feature type="transmembrane region" description="Helical" evidence="6">
    <location>
        <begin position="336"/>
        <end position="357"/>
    </location>
</feature>
<feature type="transmembrane region" description="Helical" evidence="6">
    <location>
        <begin position="438"/>
        <end position="457"/>
    </location>
</feature>
<dbReference type="InterPro" id="IPR011701">
    <property type="entry name" value="MFS"/>
</dbReference>
<sequence>MSSEHQHPSVDNTNIPSVTVNDNGIDSAPLSTRSSFSYSRAASTPATGAQTPDPLLGPKPVVNEDIIKKLPHTITQASDSGDDSYELNEKRGRTADVDGLHNRRPSAVRGAEADESASPPPKRSQGRPPEIPNLASELVLVGVCSAGLMLFSFLLGDMLAPQEEFKKALGLKNAELSWVVGAFNVANGISVVVSGSLLDLTPPKGLIVGAFAWLTVWNIVGAFSIHASRNVLFFIVRAMQGLAIGILVSGSMSVLGRLYQPGRRKNAVFSAISATAPLGFSLGAIEGGLLHNHLPWIFGVNAIITALCCVAAFLTIPRLRPVADVAGTEAPSLRQFDYIGAIFAVLGCVCLLFGLTQGTVTQWSAYTCVLVALGIVFLICLFVAERYVARPLIPSRLWRTKGFTPLMVAYFLGFGSFFGAWQFYAIQFWLRIQHATPIAVALYHIPNAVVGIIATFIVSRTLHLVPGHYIYIVSMICFTFGPAFFLPQTPNTSYWPLSFPGMALVTFGPDLAFAAASIFITSNVSRSYQGSAASLLVTNQNLSSAIITSVADAIGQKVDSGPDGEVGLKGLHAIWWFALACQLLAALVTIVWVRIPKEEEKEHVT</sequence>
<evidence type="ECO:0000259" key="7">
    <source>
        <dbReference type="PROSITE" id="PS50850"/>
    </source>
</evidence>
<feature type="transmembrane region" description="Helical" evidence="6">
    <location>
        <begin position="134"/>
        <end position="156"/>
    </location>
</feature>
<keyword evidence="3 6" id="KW-1133">Transmembrane helix</keyword>
<organism evidence="8 9">
    <name type="scientific">Aspergillus avenaceus</name>
    <dbReference type="NCBI Taxonomy" id="36643"/>
    <lineage>
        <taxon>Eukaryota</taxon>
        <taxon>Fungi</taxon>
        <taxon>Dikarya</taxon>
        <taxon>Ascomycota</taxon>
        <taxon>Pezizomycotina</taxon>
        <taxon>Eurotiomycetes</taxon>
        <taxon>Eurotiomycetidae</taxon>
        <taxon>Eurotiales</taxon>
        <taxon>Aspergillaceae</taxon>
        <taxon>Aspergillus</taxon>
        <taxon>Aspergillus subgen. Circumdati</taxon>
    </lineage>
</organism>
<keyword evidence="2 6" id="KW-0812">Transmembrane</keyword>
<dbReference type="Pfam" id="PF07690">
    <property type="entry name" value="MFS_1"/>
    <property type="match status" value="1"/>
</dbReference>
<feature type="domain" description="Major facilitator superfamily (MFS) profile" evidence="7">
    <location>
        <begin position="140"/>
        <end position="597"/>
    </location>
</feature>
<feature type="transmembrane region" description="Helical" evidence="6">
    <location>
        <begin position="405"/>
        <end position="426"/>
    </location>
</feature>
<feature type="compositionally biased region" description="Basic and acidic residues" evidence="5">
    <location>
        <begin position="92"/>
        <end position="101"/>
    </location>
</feature>
<evidence type="ECO:0000313" key="9">
    <source>
        <dbReference type="Proteomes" id="UP000325780"/>
    </source>
</evidence>
<evidence type="ECO:0000256" key="6">
    <source>
        <dbReference type="SAM" id="Phobius"/>
    </source>
</evidence>
<feature type="transmembrane region" description="Helical" evidence="6">
    <location>
        <begin position="363"/>
        <end position="384"/>
    </location>
</feature>
<evidence type="ECO:0000256" key="5">
    <source>
        <dbReference type="SAM" id="MobiDB-lite"/>
    </source>
</evidence>
<feature type="transmembrane region" description="Helical" evidence="6">
    <location>
        <begin position="231"/>
        <end position="255"/>
    </location>
</feature>
<feature type="transmembrane region" description="Helical" evidence="6">
    <location>
        <begin position="205"/>
        <end position="225"/>
    </location>
</feature>